<keyword evidence="2" id="KW-1185">Reference proteome</keyword>
<organism evidence="1 2">
    <name type="scientific">Plasmopara halstedii</name>
    <name type="common">Downy mildew of sunflower</name>
    <dbReference type="NCBI Taxonomy" id="4781"/>
    <lineage>
        <taxon>Eukaryota</taxon>
        <taxon>Sar</taxon>
        <taxon>Stramenopiles</taxon>
        <taxon>Oomycota</taxon>
        <taxon>Peronosporomycetes</taxon>
        <taxon>Peronosporales</taxon>
        <taxon>Peronosporaceae</taxon>
        <taxon>Plasmopara</taxon>
    </lineage>
</organism>
<evidence type="ECO:0000313" key="2">
    <source>
        <dbReference type="Proteomes" id="UP000054928"/>
    </source>
</evidence>
<name>A0A0P1AD47_PLAHL</name>
<dbReference type="EMBL" id="CCYD01000321">
    <property type="protein sequence ID" value="CEG38316.1"/>
    <property type="molecule type" value="Genomic_DNA"/>
</dbReference>
<accession>A0A0P1AD47</accession>
<sequence length="159" mass="17963">MAKVDVYDALKADESRALSSWGKTAIRLKADPVTSILPSFTSIFYANEVLELSQLLFPKTIQYSIRKAMADSWDLDLDIDLLKTLNRETFLFDLLCSRAWMDYMSRCYGSKADVQMVSALKLYKPERIPTLIQEGETSAEADVLSLTEALKKSLQEVPP</sequence>
<proteinExistence type="predicted"/>
<dbReference type="AlphaFoldDB" id="A0A0P1AD47"/>
<protein>
    <submittedName>
        <fullName evidence="1">Uncharacterized protein</fullName>
    </submittedName>
</protein>
<evidence type="ECO:0000313" key="1">
    <source>
        <dbReference type="EMBL" id="CEG38316.1"/>
    </source>
</evidence>
<reference evidence="2" key="1">
    <citation type="submission" date="2014-09" db="EMBL/GenBank/DDBJ databases">
        <authorList>
            <person name="Sharma Rahul"/>
            <person name="Thines Marco"/>
        </authorList>
    </citation>
    <scope>NUCLEOTIDE SEQUENCE [LARGE SCALE GENOMIC DNA]</scope>
</reference>
<dbReference type="Proteomes" id="UP000054928">
    <property type="component" value="Unassembled WGS sequence"/>
</dbReference>
<dbReference type="RefSeq" id="XP_024574685.1">
    <property type="nucleotide sequence ID" value="XM_024723739.1"/>
</dbReference>
<dbReference type="GeneID" id="36403452"/>